<reference evidence="1" key="1">
    <citation type="submission" date="2020-01" db="EMBL/GenBank/DDBJ databases">
        <title>Insect and environment-associated Actinomycetes.</title>
        <authorList>
            <person name="Currrie C."/>
            <person name="Chevrette M."/>
            <person name="Carlson C."/>
            <person name="Stubbendieck R."/>
            <person name="Wendt-Pienkowski E."/>
        </authorList>
    </citation>
    <scope>NUCLEOTIDE SEQUENCE</scope>
    <source>
        <strain evidence="1">SID7499</strain>
    </source>
</reference>
<accession>A0A6G3WTC3</accession>
<evidence type="ECO:0000313" key="1">
    <source>
        <dbReference type="EMBL" id="NEE08776.1"/>
    </source>
</evidence>
<organism evidence="1">
    <name type="scientific">Streptomyces sp. SID7499</name>
    <dbReference type="NCBI Taxonomy" id="2706086"/>
    <lineage>
        <taxon>Bacteria</taxon>
        <taxon>Bacillati</taxon>
        <taxon>Actinomycetota</taxon>
        <taxon>Actinomycetes</taxon>
        <taxon>Kitasatosporales</taxon>
        <taxon>Streptomycetaceae</taxon>
        <taxon>Streptomyces</taxon>
    </lineage>
</organism>
<gene>
    <name evidence="1" type="ORF">G3M58_20270</name>
</gene>
<feature type="non-terminal residue" evidence="1">
    <location>
        <position position="33"/>
    </location>
</feature>
<dbReference type="EMBL" id="JAAGMN010001961">
    <property type="protein sequence ID" value="NEE08776.1"/>
    <property type="molecule type" value="Genomic_DNA"/>
</dbReference>
<protein>
    <submittedName>
        <fullName evidence="1">Lrp/AsnC family transcriptional regulator</fullName>
    </submittedName>
</protein>
<sequence>MITAIVLIKTSVDRIPEIAEAIAALDSVSEVFS</sequence>
<name>A0A6G3WTC3_9ACTN</name>
<proteinExistence type="predicted"/>
<comment type="caution">
    <text evidence="1">The sequence shown here is derived from an EMBL/GenBank/DDBJ whole genome shotgun (WGS) entry which is preliminary data.</text>
</comment>
<dbReference type="AlphaFoldDB" id="A0A6G3WTC3"/>